<feature type="region of interest" description="Disordered" evidence="1">
    <location>
        <begin position="73"/>
        <end position="95"/>
    </location>
</feature>
<evidence type="ECO:0000313" key="3">
    <source>
        <dbReference type="Proteomes" id="UP000824221"/>
    </source>
</evidence>
<evidence type="ECO:0000256" key="1">
    <source>
        <dbReference type="SAM" id="MobiDB-lite"/>
    </source>
</evidence>
<dbReference type="InterPro" id="IPR014208">
    <property type="entry name" value="Spore_III_D"/>
</dbReference>
<comment type="caution">
    <text evidence="2">The sequence shown here is derived from an EMBL/GenBank/DDBJ whole genome shotgun (WGS) entry which is preliminary data.</text>
</comment>
<proteinExistence type="predicted"/>
<evidence type="ECO:0000313" key="2">
    <source>
        <dbReference type="EMBL" id="HJA02780.1"/>
    </source>
</evidence>
<organism evidence="2 3">
    <name type="scientific">Candidatus Gallimonas gallistercoris</name>
    <dbReference type="NCBI Taxonomy" id="2838602"/>
    <lineage>
        <taxon>Bacteria</taxon>
        <taxon>Bacillati</taxon>
        <taxon>Bacillota</taxon>
        <taxon>Clostridia</taxon>
        <taxon>Candidatus Gallimonas</taxon>
    </lineage>
</organism>
<dbReference type="AlphaFoldDB" id="A0A9D2H3Q0"/>
<accession>A0A9D2H3Q0</accession>
<dbReference type="EMBL" id="DXAJ01000081">
    <property type="protein sequence ID" value="HJA02780.1"/>
    <property type="molecule type" value="Genomic_DNA"/>
</dbReference>
<protein>
    <submittedName>
        <fullName evidence="2">Sporulation transcriptional regulator SpoIIID</fullName>
    </submittedName>
</protein>
<dbReference type="Pfam" id="PF12116">
    <property type="entry name" value="SpoIIID"/>
    <property type="match status" value="1"/>
</dbReference>
<reference evidence="2" key="1">
    <citation type="journal article" date="2021" name="PeerJ">
        <title>Extensive microbial diversity within the chicken gut microbiome revealed by metagenomics and culture.</title>
        <authorList>
            <person name="Gilroy R."/>
            <person name="Ravi A."/>
            <person name="Getino M."/>
            <person name="Pursley I."/>
            <person name="Horton D.L."/>
            <person name="Alikhan N.F."/>
            <person name="Baker D."/>
            <person name="Gharbi K."/>
            <person name="Hall N."/>
            <person name="Watson M."/>
            <person name="Adriaenssens E.M."/>
            <person name="Foster-Nyarko E."/>
            <person name="Jarju S."/>
            <person name="Secka A."/>
            <person name="Antonio M."/>
            <person name="Oren A."/>
            <person name="Chaudhuri R.R."/>
            <person name="La Ragione R."/>
            <person name="Hildebrand F."/>
            <person name="Pallen M.J."/>
        </authorList>
    </citation>
    <scope>NUCLEOTIDE SEQUENCE</scope>
    <source>
        <strain evidence="2">CHK156-179</strain>
    </source>
</reference>
<gene>
    <name evidence="2" type="ORF">H9797_05310</name>
</gene>
<dbReference type="Proteomes" id="UP000824221">
    <property type="component" value="Unassembled WGS sequence"/>
</dbReference>
<reference evidence="2" key="2">
    <citation type="submission" date="2021-04" db="EMBL/GenBank/DDBJ databases">
        <authorList>
            <person name="Gilroy R."/>
        </authorList>
    </citation>
    <scope>NUCLEOTIDE SEQUENCE</scope>
    <source>
        <strain evidence="2">CHK156-179</strain>
    </source>
</reference>
<feature type="compositionally biased region" description="Basic and acidic residues" evidence="1">
    <location>
        <begin position="77"/>
        <end position="95"/>
    </location>
</feature>
<sequence length="95" mass="11084">MWEYMRERAVRCGEYIAKTGCTVRACAAHFHVSKSTVHKDVTERLFFLEPALWRRVQKVLKVNLSERHLRGGRATRLKYEKKQKGRGETGKAHAK</sequence>
<name>A0A9D2H3Q0_9FIRM</name>